<sequence>MEIFEFIATDDSGDCFTLAQDLVSETEDARFIGAMEALESQADKWVPVPVEFDGGEGARELDVYPFDSFVIVNSKALCKFSDVEGVEFLPIKEFTELPSYFPDDFHGFVLHFTRQVSVGADSDLKYFTGTDTIRDVNELVVSSKEIGKSCLFQVKGGGNSIFCTSAFMKHLIEARCSGVLFEGINSRIVE</sequence>
<dbReference type="AlphaFoldDB" id="A0A5C6EPC0"/>
<evidence type="ECO:0000313" key="2">
    <source>
        <dbReference type="Proteomes" id="UP000317977"/>
    </source>
</evidence>
<comment type="caution">
    <text evidence="1">The sequence shown here is derived from an EMBL/GenBank/DDBJ whole genome shotgun (WGS) entry which is preliminary data.</text>
</comment>
<reference evidence="1 2" key="1">
    <citation type="submission" date="2019-02" db="EMBL/GenBank/DDBJ databases">
        <title>Deep-cultivation of Planctomycetes and their phenomic and genomic characterization uncovers novel biology.</title>
        <authorList>
            <person name="Wiegand S."/>
            <person name="Jogler M."/>
            <person name="Boedeker C."/>
            <person name="Pinto D."/>
            <person name="Vollmers J."/>
            <person name="Rivas-Marin E."/>
            <person name="Kohn T."/>
            <person name="Peeters S.H."/>
            <person name="Heuer A."/>
            <person name="Rast P."/>
            <person name="Oberbeckmann S."/>
            <person name="Bunk B."/>
            <person name="Jeske O."/>
            <person name="Meyerdierks A."/>
            <person name="Storesund J.E."/>
            <person name="Kallscheuer N."/>
            <person name="Luecker S."/>
            <person name="Lage O.M."/>
            <person name="Pohl T."/>
            <person name="Merkel B.J."/>
            <person name="Hornburger P."/>
            <person name="Mueller R.-W."/>
            <person name="Bruemmer F."/>
            <person name="Labrenz M."/>
            <person name="Spormann A.M."/>
            <person name="Op Den Camp H."/>
            <person name="Overmann J."/>
            <person name="Amann R."/>
            <person name="Jetten M.S.M."/>
            <person name="Mascher T."/>
            <person name="Medema M.H."/>
            <person name="Devos D.P."/>
            <person name="Kaster A.-K."/>
            <person name="Ovreas L."/>
            <person name="Rohde M."/>
            <person name="Galperin M.Y."/>
            <person name="Jogler C."/>
        </authorList>
    </citation>
    <scope>NUCLEOTIDE SEQUENCE [LARGE SCALE GENOMIC DNA]</scope>
    <source>
        <strain evidence="1 2">Poly59</strain>
    </source>
</reference>
<dbReference type="EMBL" id="SJPX01000004">
    <property type="protein sequence ID" value="TWU49481.1"/>
    <property type="molecule type" value="Genomic_DNA"/>
</dbReference>
<evidence type="ECO:0000313" key="1">
    <source>
        <dbReference type="EMBL" id="TWU49481.1"/>
    </source>
</evidence>
<keyword evidence="2" id="KW-1185">Reference proteome</keyword>
<dbReference type="RefSeq" id="WP_146535733.1">
    <property type="nucleotide sequence ID" value="NZ_SJPX01000004.1"/>
</dbReference>
<protein>
    <submittedName>
        <fullName evidence="1">Uncharacterized protein</fullName>
    </submittedName>
</protein>
<proteinExistence type="predicted"/>
<accession>A0A5C6EPC0</accession>
<name>A0A5C6EPC0_9BACT</name>
<dbReference type="Proteomes" id="UP000317977">
    <property type="component" value="Unassembled WGS sequence"/>
</dbReference>
<gene>
    <name evidence="1" type="ORF">Poly59_40960</name>
</gene>
<organism evidence="1 2">
    <name type="scientific">Rubripirellula reticaptiva</name>
    <dbReference type="NCBI Taxonomy" id="2528013"/>
    <lineage>
        <taxon>Bacteria</taxon>
        <taxon>Pseudomonadati</taxon>
        <taxon>Planctomycetota</taxon>
        <taxon>Planctomycetia</taxon>
        <taxon>Pirellulales</taxon>
        <taxon>Pirellulaceae</taxon>
        <taxon>Rubripirellula</taxon>
    </lineage>
</organism>